<sequence length="122" mass="13549">MPPTNGTNHNNDDEYKKATKEVVDDMFRDDVLGPRICSVLENHTPASSKVKNIIADAIENHPECKKAIEIVMAGLDTKRKGKWVDRGLGAFGAIVIGLLIWGIPYLITNFSQKETSQQVLEK</sequence>
<evidence type="ECO:0000313" key="2">
    <source>
        <dbReference type="EMBL" id="KKR01699.1"/>
    </source>
</evidence>
<evidence type="ECO:0000256" key="1">
    <source>
        <dbReference type="SAM" id="Phobius"/>
    </source>
</evidence>
<comment type="caution">
    <text evidence="2">The sequence shown here is derived from an EMBL/GenBank/DDBJ whole genome shotgun (WGS) entry which is preliminary data.</text>
</comment>
<keyword evidence="1" id="KW-1133">Transmembrane helix</keyword>
<proteinExistence type="predicted"/>
<organism evidence="2 3">
    <name type="scientific">Candidatus Nomurabacteria bacterium GW2011_GWD2_39_12</name>
    <dbReference type="NCBI Taxonomy" id="1618759"/>
    <lineage>
        <taxon>Bacteria</taxon>
        <taxon>Candidatus Nomuraibacteriota</taxon>
    </lineage>
</organism>
<name>A0A837HP06_9BACT</name>
<accession>A0A837HP06</accession>
<dbReference type="EMBL" id="LBWE01000006">
    <property type="protein sequence ID" value="KKR01699.1"/>
    <property type="molecule type" value="Genomic_DNA"/>
</dbReference>
<dbReference type="Proteomes" id="UP000033998">
    <property type="component" value="Unassembled WGS sequence"/>
</dbReference>
<protein>
    <submittedName>
        <fullName evidence="2">Uncharacterized protein</fullName>
    </submittedName>
</protein>
<dbReference type="AlphaFoldDB" id="A0A837HP06"/>
<reference evidence="2 3" key="1">
    <citation type="journal article" date="2015" name="Nature">
        <title>rRNA introns, odd ribosomes, and small enigmatic genomes across a large radiation of phyla.</title>
        <authorList>
            <person name="Brown C.T."/>
            <person name="Hug L.A."/>
            <person name="Thomas B.C."/>
            <person name="Sharon I."/>
            <person name="Castelle C.J."/>
            <person name="Singh A."/>
            <person name="Wilkins M.J."/>
            <person name="Williams K.H."/>
            <person name="Banfield J.F."/>
        </authorList>
    </citation>
    <scope>NUCLEOTIDE SEQUENCE [LARGE SCALE GENOMIC DNA]</scope>
</reference>
<keyword evidence="1" id="KW-0812">Transmembrane</keyword>
<keyword evidence="1" id="KW-0472">Membrane</keyword>
<gene>
    <name evidence="2" type="ORF">UT27_C0006G0011</name>
</gene>
<evidence type="ECO:0000313" key="3">
    <source>
        <dbReference type="Proteomes" id="UP000033998"/>
    </source>
</evidence>
<feature type="transmembrane region" description="Helical" evidence="1">
    <location>
        <begin position="88"/>
        <end position="107"/>
    </location>
</feature>